<dbReference type="EMBL" id="RRYP01023751">
    <property type="protein sequence ID" value="TNV72179.1"/>
    <property type="molecule type" value="Genomic_DNA"/>
</dbReference>
<dbReference type="AlphaFoldDB" id="A0A8J8NCH7"/>
<reference evidence="1" key="1">
    <citation type="submission" date="2019-06" db="EMBL/GenBank/DDBJ databases">
        <authorList>
            <person name="Zheng W."/>
        </authorList>
    </citation>
    <scope>NUCLEOTIDE SEQUENCE</scope>
    <source>
        <strain evidence="1">QDHG01</strain>
    </source>
</reference>
<accession>A0A8J8NCH7</accession>
<proteinExistence type="predicted"/>
<gene>
    <name evidence="1" type="ORF">FGO68_gene720</name>
</gene>
<organism evidence="1 2">
    <name type="scientific">Halteria grandinella</name>
    <dbReference type="NCBI Taxonomy" id="5974"/>
    <lineage>
        <taxon>Eukaryota</taxon>
        <taxon>Sar</taxon>
        <taxon>Alveolata</taxon>
        <taxon>Ciliophora</taxon>
        <taxon>Intramacronucleata</taxon>
        <taxon>Spirotrichea</taxon>
        <taxon>Stichotrichia</taxon>
        <taxon>Sporadotrichida</taxon>
        <taxon>Halteriidae</taxon>
        <taxon>Halteria</taxon>
    </lineage>
</organism>
<evidence type="ECO:0000313" key="2">
    <source>
        <dbReference type="Proteomes" id="UP000785679"/>
    </source>
</evidence>
<dbReference type="Proteomes" id="UP000785679">
    <property type="component" value="Unassembled WGS sequence"/>
</dbReference>
<sequence>MMTFRMCPIQKVLSSLGKGCLALQNSLAMTTTEYKVYMVAQMTRGATISSMKVPYSIAHVSITPFPMSWQIGPARIAQPIPAECGIKWYSHPDELFLVLNWKMVYRMQCESEMQYVRAATKVQEVSKPSAWQRVLFQSISFCWEGSNVNWMMK</sequence>
<protein>
    <submittedName>
        <fullName evidence="1">Uncharacterized protein</fullName>
    </submittedName>
</protein>
<name>A0A8J8NCH7_HALGN</name>
<keyword evidence="2" id="KW-1185">Reference proteome</keyword>
<evidence type="ECO:0000313" key="1">
    <source>
        <dbReference type="EMBL" id="TNV72179.1"/>
    </source>
</evidence>
<comment type="caution">
    <text evidence="1">The sequence shown here is derived from an EMBL/GenBank/DDBJ whole genome shotgun (WGS) entry which is preliminary data.</text>
</comment>